<protein>
    <submittedName>
        <fullName evidence="2">Uncharacterized protein</fullName>
    </submittedName>
</protein>
<feature type="region of interest" description="Disordered" evidence="1">
    <location>
        <begin position="1"/>
        <end position="30"/>
    </location>
</feature>
<gene>
    <name evidence="2" type="ORF">OM076_23605</name>
</gene>
<dbReference type="RefSeq" id="WP_270042524.1">
    <property type="nucleotide sequence ID" value="NZ_JAPDOD010000024.1"/>
</dbReference>
<reference evidence="2" key="1">
    <citation type="submission" date="2022-10" db="EMBL/GenBank/DDBJ databases">
        <title>The WGS of Solirubrobacter ginsenosidimutans DSM 21036.</title>
        <authorList>
            <person name="Jiang Z."/>
        </authorList>
    </citation>
    <scope>NUCLEOTIDE SEQUENCE</scope>
    <source>
        <strain evidence="2">DSM 21036</strain>
    </source>
</reference>
<evidence type="ECO:0000313" key="3">
    <source>
        <dbReference type="Proteomes" id="UP001149140"/>
    </source>
</evidence>
<dbReference type="AlphaFoldDB" id="A0A9X3MUK0"/>
<feature type="region of interest" description="Disordered" evidence="1">
    <location>
        <begin position="119"/>
        <end position="145"/>
    </location>
</feature>
<accession>A0A9X3MUK0</accession>
<dbReference type="EMBL" id="JAPDOD010000024">
    <property type="protein sequence ID" value="MDA0163281.1"/>
    <property type="molecule type" value="Genomic_DNA"/>
</dbReference>
<dbReference type="Proteomes" id="UP001149140">
    <property type="component" value="Unassembled WGS sequence"/>
</dbReference>
<feature type="compositionally biased region" description="Polar residues" evidence="1">
    <location>
        <begin position="11"/>
        <end position="26"/>
    </location>
</feature>
<proteinExistence type="predicted"/>
<organism evidence="2 3">
    <name type="scientific">Solirubrobacter ginsenosidimutans</name>
    <dbReference type="NCBI Taxonomy" id="490573"/>
    <lineage>
        <taxon>Bacteria</taxon>
        <taxon>Bacillati</taxon>
        <taxon>Actinomycetota</taxon>
        <taxon>Thermoleophilia</taxon>
        <taxon>Solirubrobacterales</taxon>
        <taxon>Solirubrobacteraceae</taxon>
        <taxon>Solirubrobacter</taxon>
    </lineage>
</organism>
<sequence>MFALSLGGSADAQSTPQVTQAGTINGSPIRVGTRLTASGGAWSGPSGTTARWEWFACPANARSWTECFTRSLYQNNYTIQSGDVGRYIALNLYAYRGQPQNPGTSGRAERFTITSSTVAPVATPTPTPVPTPRPTPTPTPTPTPIPTVAPTPVPTPDPAFEVPATPVPTSGEVLQETSRHRRIIKPFPVVRMRGTLTSVGAKITLFTVRAPRTAKITVRCKGRSCPASRWSRTHTQRKSTLTRMGRFERGLRAGVVITVSVTRSGYLGKRTTFVIRRGAAPSRIDRCLSSKGRVTKCPAGT</sequence>
<evidence type="ECO:0000256" key="1">
    <source>
        <dbReference type="SAM" id="MobiDB-lite"/>
    </source>
</evidence>
<dbReference type="Gene3D" id="2.60.40.2700">
    <property type="match status" value="1"/>
</dbReference>
<name>A0A9X3MUK0_9ACTN</name>
<comment type="caution">
    <text evidence="2">The sequence shown here is derived from an EMBL/GenBank/DDBJ whole genome shotgun (WGS) entry which is preliminary data.</text>
</comment>
<feature type="compositionally biased region" description="Pro residues" evidence="1">
    <location>
        <begin position="123"/>
        <end position="145"/>
    </location>
</feature>
<evidence type="ECO:0000313" key="2">
    <source>
        <dbReference type="EMBL" id="MDA0163281.1"/>
    </source>
</evidence>
<keyword evidence="3" id="KW-1185">Reference proteome</keyword>